<dbReference type="EMBL" id="AWEY01000023">
    <property type="protein sequence ID" value="ERK39335.1"/>
    <property type="molecule type" value="Genomic_DNA"/>
</dbReference>
<dbReference type="Proteomes" id="UP000016648">
    <property type="component" value="Unassembled WGS sequence"/>
</dbReference>
<keyword evidence="2" id="KW-1185">Reference proteome</keyword>
<evidence type="ECO:0000313" key="1">
    <source>
        <dbReference type="EMBL" id="ERK39335.1"/>
    </source>
</evidence>
<accession>U2NMN5</accession>
<dbReference type="PATRIC" id="fig|1115809.3.peg.1342"/>
<comment type="caution">
    <text evidence="1">The sequence shown here is derived from an EMBL/GenBank/DDBJ whole genome shotgun (WGS) entry which is preliminary data.</text>
</comment>
<organism evidence="1 2">
    <name type="scientific">Segatella baroniae F0067</name>
    <dbReference type="NCBI Taxonomy" id="1115809"/>
    <lineage>
        <taxon>Bacteria</taxon>
        <taxon>Pseudomonadati</taxon>
        <taxon>Bacteroidota</taxon>
        <taxon>Bacteroidia</taxon>
        <taxon>Bacteroidales</taxon>
        <taxon>Prevotellaceae</taxon>
        <taxon>Segatella</taxon>
    </lineage>
</organism>
<evidence type="ECO:0000313" key="2">
    <source>
        <dbReference type="Proteomes" id="UP000016648"/>
    </source>
</evidence>
<name>U2NMN5_9BACT</name>
<protein>
    <submittedName>
        <fullName evidence="1">Uncharacterized protein</fullName>
    </submittedName>
</protein>
<reference evidence="1 2" key="1">
    <citation type="submission" date="2013-08" db="EMBL/GenBank/DDBJ databases">
        <authorList>
            <person name="Durkin A.S."/>
            <person name="Haft D.R."/>
            <person name="McCorrison J."/>
            <person name="Torralba M."/>
            <person name="Gillis M."/>
            <person name="Haft D.H."/>
            <person name="Methe B."/>
            <person name="Sutton G."/>
            <person name="Nelson K.E."/>
        </authorList>
    </citation>
    <scope>NUCLEOTIDE SEQUENCE [LARGE SCALE GENOMIC DNA]</scope>
    <source>
        <strain evidence="1 2">F0067</strain>
    </source>
</reference>
<proteinExistence type="predicted"/>
<dbReference type="AlphaFoldDB" id="U2NMN5"/>
<gene>
    <name evidence="1" type="ORF">HMPREF9135_1782</name>
</gene>
<sequence length="42" mass="4819">MYSACNRLGGWSFYMAAFMSLDAQCKMVVKQNTNYRPGGWSF</sequence>